<sequence length="111" mass="12457">MADQQQVKHVLFAKFKADISPERLDALIKGYEALPSSIEVMKGFEWGTDVSIENLHEGYTHVFLSTFDSIEGRDAYLVHPVHVAYGKELLAALEKVAVLDFTPKVVLKLNK</sequence>
<organism evidence="1 2">
    <name type="scientific">Diphasiastrum complanatum</name>
    <name type="common">Issler's clubmoss</name>
    <name type="synonym">Lycopodium complanatum</name>
    <dbReference type="NCBI Taxonomy" id="34168"/>
    <lineage>
        <taxon>Eukaryota</taxon>
        <taxon>Viridiplantae</taxon>
        <taxon>Streptophyta</taxon>
        <taxon>Embryophyta</taxon>
        <taxon>Tracheophyta</taxon>
        <taxon>Lycopodiopsida</taxon>
        <taxon>Lycopodiales</taxon>
        <taxon>Lycopodiaceae</taxon>
        <taxon>Lycopodioideae</taxon>
        <taxon>Diphasiastrum</taxon>
    </lineage>
</organism>
<reference evidence="2" key="1">
    <citation type="journal article" date="2024" name="Proc. Natl. Acad. Sci. U.S.A.">
        <title>Extraordinary preservation of gene collinearity over three hundred million years revealed in homosporous lycophytes.</title>
        <authorList>
            <person name="Li C."/>
            <person name="Wickell D."/>
            <person name="Kuo L.Y."/>
            <person name="Chen X."/>
            <person name="Nie B."/>
            <person name="Liao X."/>
            <person name="Peng D."/>
            <person name="Ji J."/>
            <person name="Jenkins J."/>
            <person name="Williams M."/>
            <person name="Shu S."/>
            <person name="Plott C."/>
            <person name="Barry K."/>
            <person name="Rajasekar S."/>
            <person name="Grimwood J."/>
            <person name="Han X."/>
            <person name="Sun S."/>
            <person name="Hou Z."/>
            <person name="He W."/>
            <person name="Dai G."/>
            <person name="Sun C."/>
            <person name="Schmutz J."/>
            <person name="Leebens-Mack J.H."/>
            <person name="Li F.W."/>
            <person name="Wang L."/>
        </authorList>
    </citation>
    <scope>NUCLEOTIDE SEQUENCE [LARGE SCALE GENOMIC DNA]</scope>
    <source>
        <strain evidence="2">cv. PW_Plant_1</strain>
    </source>
</reference>
<evidence type="ECO:0000313" key="2">
    <source>
        <dbReference type="Proteomes" id="UP001162992"/>
    </source>
</evidence>
<name>A0ACC2AEB0_DIPCM</name>
<keyword evidence="2" id="KW-1185">Reference proteome</keyword>
<gene>
    <name evidence="1" type="ORF">O6H91_22G028200</name>
</gene>
<protein>
    <submittedName>
        <fullName evidence="1">Uncharacterized protein</fullName>
    </submittedName>
</protein>
<comment type="caution">
    <text evidence="1">The sequence shown here is derived from an EMBL/GenBank/DDBJ whole genome shotgun (WGS) entry which is preliminary data.</text>
</comment>
<accession>A0ACC2AEB0</accession>
<dbReference type="EMBL" id="CM055113">
    <property type="protein sequence ID" value="KAJ7515796.1"/>
    <property type="molecule type" value="Genomic_DNA"/>
</dbReference>
<proteinExistence type="predicted"/>
<dbReference type="Proteomes" id="UP001162992">
    <property type="component" value="Chromosome 22"/>
</dbReference>
<evidence type="ECO:0000313" key="1">
    <source>
        <dbReference type="EMBL" id="KAJ7515796.1"/>
    </source>
</evidence>